<feature type="compositionally biased region" description="Acidic residues" evidence="4">
    <location>
        <begin position="36"/>
        <end position="47"/>
    </location>
</feature>
<evidence type="ECO:0000256" key="1">
    <source>
        <dbReference type="ARBA" id="ARBA00004123"/>
    </source>
</evidence>
<evidence type="ECO:0000256" key="4">
    <source>
        <dbReference type="SAM" id="MobiDB-lite"/>
    </source>
</evidence>
<reference evidence="6 7" key="1">
    <citation type="submission" date="2019-08" db="EMBL/GenBank/DDBJ databases">
        <title>The genome sequence of a newly discovered highly antifungal drug resistant Aspergillus species, Aspergillus tanneri NIH 1004.</title>
        <authorList>
            <person name="Mounaud S."/>
            <person name="Singh I."/>
            <person name="Joardar V."/>
            <person name="Pakala S."/>
            <person name="Pakala S."/>
            <person name="Venepally P."/>
            <person name="Chung J.K."/>
            <person name="Losada L."/>
            <person name="Nierman W.C."/>
        </authorList>
    </citation>
    <scope>NUCLEOTIDE SEQUENCE [LARGE SCALE GENOMIC DNA]</scope>
    <source>
        <strain evidence="6 7">NIH1004</strain>
    </source>
</reference>
<dbReference type="InterPro" id="IPR023780">
    <property type="entry name" value="Chromo_domain"/>
</dbReference>
<dbReference type="CDD" id="cd00024">
    <property type="entry name" value="CD_CSD"/>
    <property type="match status" value="1"/>
</dbReference>
<dbReference type="InterPro" id="IPR000953">
    <property type="entry name" value="Chromo/chromo_shadow_dom"/>
</dbReference>
<protein>
    <recommendedName>
        <fullName evidence="5">Chromo domain-containing protein</fullName>
    </recommendedName>
</protein>
<feature type="compositionally biased region" description="Basic and acidic residues" evidence="4">
    <location>
        <begin position="136"/>
        <end position="152"/>
    </location>
</feature>
<evidence type="ECO:0000256" key="3">
    <source>
        <dbReference type="ARBA" id="ARBA00023242"/>
    </source>
</evidence>
<organism evidence="6 7">
    <name type="scientific">Aspergillus tanneri</name>
    <dbReference type="NCBI Taxonomy" id="1220188"/>
    <lineage>
        <taxon>Eukaryota</taxon>
        <taxon>Fungi</taxon>
        <taxon>Dikarya</taxon>
        <taxon>Ascomycota</taxon>
        <taxon>Pezizomycotina</taxon>
        <taxon>Eurotiomycetes</taxon>
        <taxon>Eurotiomycetidae</taxon>
        <taxon>Eurotiales</taxon>
        <taxon>Aspergillaceae</taxon>
        <taxon>Aspergillus</taxon>
        <taxon>Aspergillus subgen. Circumdati</taxon>
    </lineage>
</organism>
<accession>A0A5M9MEY5</accession>
<comment type="subunit">
    <text evidence="2">Component of the NuA4 histone acetyltransferase complex.</text>
</comment>
<dbReference type="PANTHER" id="PTHR22812">
    <property type="entry name" value="CHROMOBOX PROTEIN"/>
    <property type="match status" value="1"/>
</dbReference>
<evidence type="ECO:0000313" key="7">
    <source>
        <dbReference type="Proteomes" id="UP000324241"/>
    </source>
</evidence>
<dbReference type="EMBL" id="QUQM01000006">
    <property type="protein sequence ID" value="KAA8644316.1"/>
    <property type="molecule type" value="Genomic_DNA"/>
</dbReference>
<feature type="region of interest" description="Disordered" evidence="4">
    <location>
        <begin position="1"/>
        <end position="47"/>
    </location>
</feature>
<proteinExistence type="predicted"/>
<dbReference type="SMART" id="SM00298">
    <property type="entry name" value="CHROMO"/>
    <property type="match status" value="1"/>
</dbReference>
<dbReference type="InterPro" id="IPR016197">
    <property type="entry name" value="Chromo-like_dom_sf"/>
</dbReference>
<dbReference type="Pfam" id="PF01393">
    <property type="entry name" value="Chromo_shadow"/>
    <property type="match status" value="1"/>
</dbReference>
<evidence type="ECO:0000256" key="2">
    <source>
        <dbReference type="ARBA" id="ARBA00011353"/>
    </source>
</evidence>
<feature type="domain" description="Chromo" evidence="5">
    <location>
        <begin position="49"/>
        <end position="111"/>
    </location>
</feature>
<feature type="region of interest" description="Disordered" evidence="4">
    <location>
        <begin position="101"/>
        <end position="161"/>
    </location>
</feature>
<dbReference type="Pfam" id="PF00385">
    <property type="entry name" value="Chromo"/>
    <property type="match status" value="1"/>
</dbReference>
<dbReference type="VEuPathDB" id="FungiDB:EYZ11_009936"/>
<dbReference type="AlphaFoldDB" id="A0A5M9MEY5"/>
<dbReference type="GO" id="GO:0006338">
    <property type="term" value="P:chromatin remodeling"/>
    <property type="evidence" value="ECO:0007669"/>
    <property type="project" value="UniProtKB-ARBA"/>
</dbReference>
<evidence type="ECO:0000313" key="6">
    <source>
        <dbReference type="EMBL" id="KAA8644316.1"/>
    </source>
</evidence>
<comment type="subcellular location">
    <subcellularLocation>
        <location evidence="1">Nucleus</location>
    </subcellularLocation>
</comment>
<name>A0A5M9MEY5_9EURO</name>
<dbReference type="RefSeq" id="XP_033423677.1">
    <property type="nucleotide sequence ID" value="XM_033573125.1"/>
</dbReference>
<dbReference type="GeneID" id="54331219"/>
<dbReference type="InterPro" id="IPR008251">
    <property type="entry name" value="Chromo_shadow_dom"/>
</dbReference>
<dbReference type="GO" id="GO:0005634">
    <property type="term" value="C:nucleus"/>
    <property type="evidence" value="ECO:0007669"/>
    <property type="project" value="UniProtKB-SubCell"/>
</dbReference>
<evidence type="ECO:0000259" key="5">
    <source>
        <dbReference type="PROSITE" id="PS50013"/>
    </source>
</evidence>
<dbReference type="InterPro" id="IPR051219">
    <property type="entry name" value="Heterochromatin_chromo-domain"/>
</dbReference>
<dbReference type="OrthoDB" id="433924at2759"/>
<gene>
    <name evidence="6" type="ORF">ATNIH1004_008517</name>
</gene>
<dbReference type="Proteomes" id="UP000324241">
    <property type="component" value="Unassembled WGS sequence"/>
</dbReference>
<comment type="caution">
    <text evidence="6">The sequence shown here is derived from an EMBL/GenBank/DDBJ whole genome shotgun (WGS) entry which is preliminary data.</text>
</comment>
<dbReference type="SMART" id="SM00300">
    <property type="entry name" value="ChSh"/>
    <property type="match status" value="1"/>
</dbReference>
<dbReference type="PROSITE" id="PS50013">
    <property type="entry name" value="CHROMO_2"/>
    <property type="match status" value="1"/>
</dbReference>
<keyword evidence="3" id="KW-0539">Nucleus</keyword>
<dbReference type="Gene3D" id="2.40.50.40">
    <property type="match status" value="2"/>
</dbReference>
<dbReference type="SUPFAM" id="SSF54160">
    <property type="entry name" value="Chromo domain-like"/>
    <property type="match status" value="2"/>
</dbReference>
<sequence length="221" mass="25185">MPPPLGDVSDDESTGESIPFNNAAKEKGEGNNVKPEEDDEDDEDEEGVYTVEEIVGHDFAKDGSLLLQVKWKNYDDPEDQTMEPEANLLEGAEDIVKEYFRSIGGRPQKQGRKRKSLGAAKQTLEKAEPKKRRKSRADQDTEGAAKKEKEEADGVEWMPKSKNWENEVEHVDTIMREQGSLIAFLQWTNGKKSKVSIETCYEKCPKKMLKFYEQHLVFKDT</sequence>